<evidence type="ECO:0000259" key="8">
    <source>
        <dbReference type="Pfam" id="PF01416"/>
    </source>
</evidence>
<comment type="subunit">
    <text evidence="4">Homodimer.</text>
</comment>
<dbReference type="InterPro" id="IPR020103">
    <property type="entry name" value="PsdUridine_synth_cat_dom_sf"/>
</dbReference>
<dbReference type="AlphaFoldDB" id="A0A1I2VI63"/>
<dbReference type="SUPFAM" id="SSF55120">
    <property type="entry name" value="Pseudouridine synthase"/>
    <property type="match status" value="1"/>
</dbReference>
<dbReference type="InterPro" id="IPR001406">
    <property type="entry name" value="PsdUridine_synth_TruA"/>
</dbReference>
<keyword evidence="10" id="KW-1185">Reference proteome</keyword>
<dbReference type="Gene3D" id="3.30.70.660">
    <property type="entry name" value="Pseudouridine synthase I, catalytic domain, C-terminal subdomain"/>
    <property type="match status" value="1"/>
</dbReference>
<gene>
    <name evidence="4" type="primary">truA</name>
    <name evidence="9" type="ORF">SAMN04487988_109141</name>
</gene>
<dbReference type="PIRSF" id="PIRSF001430">
    <property type="entry name" value="tRNA_psdUrid_synth"/>
    <property type="match status" value="1"/>
</dbReference>
<evidence type="ECO:0000256" key="2">
    <source>
        <dbReference type="ARBA" id="ARBA00022694"/>
    </source>
</evidence>
<comment type="caution">
    <text evidence="4">Lacks conserved residue(s) required for the propagation of feature annotation.</text>
</comment>
<keyword evidence="3 4" id="KW-0413">Isomerase</keyword>
<reference evidence="10" key="1">
    <citation type="submission" date="2016-10" db="EMBL/GenBank/DDBJ databases">
        <authorList>
            <person name="Varghese N."/>
            <person name="Submissions S."/>
        </authorList>
    </citation>
    <scope>NUCLEOTIDE SEQUENCE [LARGE SCALE GENOMIC DNA]</scope>
    <source>
        <strain evidence="10">DSM 19315</strain>
    </source>
</reference>
<proteinExistence type="inferred from homology"/>
<evidence type="ECO:0000313" key="9">
    <source>
        <dbReference type="EMBL" id="SFG87166.1"/>
    </source>
</evidence>
<comment type="function">
    <text evidence="4">Formation of pseudouridine at positions 38, 39 and 40 in the anticodon stem and loop of transfer RNAs.</text>
</comment>
<dbReference type="RefSeq" id="WP_177188479.1">
    <property type="nucleotide sequence ID" value="NZ_FOPC01000009.1"/>
</dbReference>
<accession>A0A1I2VI63</accession>
<comment type="catalytic activity">
    <reaction evidence="4 7">
        <text>uridine(38/39/40) in tRNA = pseudouridine(38/39/40) in tRNA</text>
        <dbReference type="Rhea" id="RHEA:22376"/>
        <dbReference type="Rhea" id="RHEA-COMP:10085"/>
        <dbReference type="Rhea" id="RHEA-COMP:10087"/>
        <dbReference type="ChEBI" id="CHEBI:65314"/>
        <dbReference type="ChEBI" id="CHEBI:65315"/>
        <dbReference type="EC" id="5.4.99.12"/>
    </reaction>
</comment>
<keyword evidence="2 4" id="KW-0819">tRNA processing</keyword>
<feature type="domain" description="Pseudouridine synthase I TruA alpha/beta" evidence="8">
    <location>
        <begin position="148"/>
        <end position="256"/>
    </location>
</feature>
<evidence type="ECO:0000256" key="3">
    <source>
        <dbReference type="ARBA" id="ARBA00023235"/>
    </source>
</evidence>
<dbReference type="Gene3D" id="3.30.70.580">
    <property type="entry name" value="Pseudouridine synthase I, catalytic domain, N-terminal subdomain"/>
    <property type="match status" value="1"/>
</dbReference>
<feature type="active site" description="Nucleophile" evidence="4 5">
    <location>
        <position position="57"/>
    </location>
</feature>
<dbReference type="GO" id="GO:0031119">
    <property type="term" value="P:tRNA pseudouridine synthesis"/>
    <property type="evidence" value="ECO:0007669"/>
    <property type="project" value="UniProtKB-UniRule"/>
</dbReference>
<dbReference type="InterPro" id="IPR020094">
    <property type="entry name" value="TruA/RsuA/RluB/E/F_N"/>
</dbReference>
<organism evidence="9 10">
    <name type="scientific">Algoriphagus hitonicola</name>
    <dbReference type="NCBI Taxonomy" id="435880"/>
    <lineage>
        <taxon>Bacteria</taxon>
        <taxon>Pseudomonadati</taxon>
        <taxon>Bacteroidota</taxon>
        <taxon>Cytophagia</taxon>
        <taxon>Cytophagales</taxon>
        <taxon>Cyclobacteriaceae</taxon>
        <taxon>Algoriphagus</taxon>
    </lineage>
</organism>
<dbReference type="STRING" id="435880.SAMN04487988_109141"/>
<dbReference type="Proteomes" id="UP000199642">
    <property type="component" value="Unassembled WGS sequence"/>
</dbReference>
<name>A0A1I2VI63_9BACT</name>
<dbReference type="GO" id="GO:0160147">
    <property type="term" value="F:tRNA pseudouridine(38-40) synthase activity"/>
    <property type="evidence" value="ECO:0007669"/>
    <property type="project" value="UniProtKB-EC"/>
</dbReference>
<dbReference type="Pfam" id="PF01416">
    <property type="entry name" value="PseudoU_synth_1"/>
    <property type="match status" value="1"/>
</dbReference>
<evidence type="ECO:0000256" key="5">
    <source>
        <dbReference type="PIRSR" id="PIRSR001430-1"/>
    </source>
</evidence>
<sequence>MQSKPFSYLFAVSYFGARFKGWAVQKGQPTIQGKLERVFRFVLGNDDFTILGGSRTDSGVSCREGYFQFFSKEEINWENYLDRLNQNLGGEIKLLGVSETDRSFNLIARMKSKTYRYFFSNSILHPFATAFVAEVSEGKIDLSKMNAAAQLFEGKHDFQAFCTLSESKSDYQRNVIHCQISPSSLFEGQFFSKKIWMMEIKGEGFLHHQVRKIMRAVWYVGLSTWSLEEIIKRLENPENRWEKIPPAPANGLFLWNTELQDF</sequence>
<evidence type="ECO:0000256" key="6">
    <source>
        <dbReference type="PIRSR" id="PIRSR001430-2"/>
    </source>
</evidence>
<dbReference type="InterPro" id="IPR020095">
    <property type="entry name" value="PsdUridine_synth_TruA_C"/>
</dbReference>
<dbReference type="InterPro" id="IPR020097">
    <property type="entry name" value="PsdUridine_synth_TruA_a/b_dom"/>
</dbReference>
<dbReference type="GO" id="GO:0003723">
    <property type="term" value="F:RNA binding"/>
    <property type="evidence" value="ECO:0007669"/>
    <property type="project" value="InterPro"/>
</dbReference>
<evidence type="ECO:0000313" key="10">
    <source>
        <dbReference type="Proteomes" id="UP000199642"/>
    </source>
</evidence>
<evidence type="ECO:0000256" key="7">
    <source>
        <dbReference type="RuleBase" id="RU003792"/>
    </source>
</evidence>
<dbReference type="NCBIfam" id="TIGR00071">
    <property type="entry name" value="hisT_truA"/>
    <property type="match status" value="1"/>
</dbReference>
<evidence type="ECO:0000256" key="1">
    <source>
        <dbReference type="ARBA" id="ARBA00009375"/>
    </source>
</evidence>
<dbReference type="EC" id="5.4.99.12" evidence="4"/>
<dbReference type="PANTHER" id="PTHR11142:SF0">
    <property type="entry name" value="TRNA PSEUDOURIDINE SYNTHASE-LIKE 1"/>
    <property type="match status" value="1"/>
</dbReference>
<evidence type="ECO:0000256" key="4">
    <source>
        <dbReference type="HAMAP-Rule" id="MF_00171"/>
    </source>
</evidence>
<dbReference type="PANTHER" id="PTHR11142">
    <property type="entry name" value="PSEUDOURIDYLATE SYNTHASE"/>
    <property type="match status" value="1"/>
</dbReference>
<feature type="binding site" evidence="4 6">
    <location>
        <position position="115"/>
    </location>
    <ligand>
        <name>substrate</name>
    </ligand>
</feature>
<dbReference type="EMBL" id="FOPC01000009">
    <property type="protein sequence ID" value="SFG87166.1"/>
    <property type="molecule type" value="Genomic_DNA"/>
</dbReference>
<dbReference type="HAMAP" id="MF_00171">
    <property type="entry name" value="TruA"/>
    <property type="match status" value="1"/>
</dbReference>
<protein>
    <recommendedName>
        <fullName evidence="4">tRNA pseudouridine synthase A</fullName>
        <ecNumber evidence="4">5.4.99.12</ecNumber>
    </recommendedName>
    <alternativeName>
        <fullName evidence="4">tRNA pseudouridine(38-40) synthase</fullName>
    </alternativeName>
    <alternativeName>
        <fullName evidence="4">tRNA pseudouridylate synthase I</fullName>
    </alternativeName>
    <alternativeName>
        <fullName evidence="4">tRNA-uridine isomerase I</fullName>
    </alternativeName>
</protein>
<comment type="similarity">
    <text evidence="1 4 7">Belongs to the tRNA pseudouridine synthase TruA family.</text>
</comment>